<protein>
    <submittedName>
        <fullName evidence="3">Uncharacterized protein</fullName>
    </submittedName>
</protein>
<dbReference type="AlphaFoldDB" id="A0A182J873"/>
<dbReference type="VEuPathDB" id="VectorBase:AATE013221"/>
<keyword evidence="2" id="KW-0472">Membrane</keyword>
<proteinExistence type="predicted"/>
<accession>A0A182J873</accession>
<feature type="transmembrane region" description="Helical" evidence="2">
    <location>
        <begin position="62"/>
        <end position="87"/>
    </location>
</feature>
<feature type="region of interest" description="Disordered" evidence="1">
    <location>
        <begin position="1"/>
        <end position="22"/>
    </location>
</feature>
<evidence type="ECO:0000256" key="2">
    <source>
        <dbReference type="SAM" id="Phobius"/>
    </source>
</evidence>
<keyword evidence="2" id="KW-1133">Transmembrane helix</keyword>
<feature type="compositionally biased region" description="Polar residues" evidence="1">
    <location>
        <begin position="11"/>
        <end position="22"/>
    </location>
</feature>
<evidence type="ECO:0000256" key="1">
    <source>
        <dbReference type="SAM" id="MobiDB-lite"/>
    </source>
</evidence>
<evidence type="ECO:0000313" key="3">
    <source>
        <dbReference type="EnsemblMetazoa" id="AATE013221-PA.1"/>
    </source>
</evidence>
<sequence>MATAESRKNIYPQNEVAQQSTAHPALEEELFLQRTRALIAARSNTSSGVSSFGGKSFPGKTLFSYSLVAMALLAAASLLHLLAFGAVTPPPSLRTKKSFVSAKDRTDGGAWFRISRAEFPNSSNKRHGIPA</sequence>
<organism evidence="3">
    <name type="scientific">Anopheles atroparvus</name>
    <name type="common">European mosquito</name>
    <dbReference type="NCBI Taxonomy" id="41427"/>
    <lineage>
        <taxon>Eukaryota</taxon>
        <taxon>Metazoa</taxon>
        <taxon>Ecdysozoa</taxon>
        <taxon>Arthropoda</taxon>
        <taxon>Hexapoda</taxon>
        <taxon>Insecta</taxon>
        <taxon>Pterygota</taxon>
        <taxon>Neoptera</taxon>
        <taxon>Endopterygota</taxon>
        <taxon>Diptera</taxon>
        <taxon>Nematocera</taxon>
        <taxon>Culicoidea</taxon>
        <taxon>Culicidae</taxon>
        <taxon>Anophelinae</taxon>
        <taxon>Anopheles</taxon>
    </lineage>
</organism>
<reference evidence="3" key="1">
    <citation type="submission" date="2022-08" db="UniProtKB">
        <authorList>
            <consortium name="EnsemblMetazoa"/>
        </authorList>
    </citation>
    <scope>IDENTIFICATION</scope>
    <source>
        <strain evidence="3">EBRO</strain>
    </source>
</reference>
<keyword evidence="2" id="KW-0812">Transmembrane</keyword>
<name>A0A182J873_ANOAO</name>
<dbReference type="EnsemblMetazoa" id="AATE013221-RA">
    <property type="protein sequence ID" value="AATE013221-PA.1"/>
    <property type="gene ID" value="AATE013221"/>
</dbReference>